<accession>A0ABT0YV33</accession>
<dbReference type="RefSeq" id="WP_251781157.1">
    <property type="nucleotide sequence ID" value="NZ_JAMKFE010000021.1"/>
</dbReference>
<dbReference type="Proteomes" id="UP001165541">
    <property type="component" value="Unassembled WGS sequence"/>
</dbReference>
<sequence>MSEDPPPPPAPRPPPDRTVLERAERVNNDLMKFVRQVRTATGPVRAKLQQDMRARLEAERAALLGGQHVIPETLRHYAVTFTEVQWLLDVWIEATERNKDEQEYRHDFIDVATRMLGELEVLRQPDPALDPPGRKPGWWSAITRGLRPGESTEGRDPGDPDLVI</sequence>
<reference evidence="2" key="1">
    <citation type="submission" date="2022-05" db="EMBL/GenBank/DDBJ databases">
        <title>Schlegelella sp. nov., isolated from mangrove soil.</title>
        <authorList>
            <person name="Liu Y."/>
            <person name="Ge X."/>
            <person name="Liu W."/>
        </authorList>
    </citation>
    <scope>NUCLEOTIDE SEQUENCE</scope>
    <source>
        <strain evidence="2">S2-27</strain>
    </source>
</reference>
<feature type="region of interest" description="Disordered" evidence="1">
    <location>
        <begin position="124"/>
        <end position="164"/>
    </location>
</feature>
<protein>
    <submittedName>
        <fullName evidence="2">Uncharacterized protein</fullName>
    </submittedName>
</protein>
<name>A0ABT0YV33_9BURK</name>
<dbReference type="EMBL" id="JAMKFE010000021">
    <property type="protein sequence ID" value="MCM5682614.1"/>
    <property type="molecule type" value="Genomic_DNA"/>
</dbReference>
<gene>
    <name evidence="2" type="ORF">M8A51_24040</name>
</gene>
<keyword evidence="3" id="KW-1185">Reference proteome</keyword>
<comment type="caution">
    <text evidence="2">The sequence shown here is derived from an EMBL/GenBank/DDBJ whole genome shotgun (WGS) entry which is preliminary data.</text>
</comment>
<evidence type="ECO:0000256" key="1">
    <source>
        <dbReference type="SAM" id="MobiDB-lite"/>
    </source>
</evidence>
<evidence type="ECO:0000313" key="2">
    <source>
        <dbReference type="EMBL" id="MCM5682614.1"/>
    </source>
</evidence>
<evidence type="ECO:0000313" key="3">
    <source>
        <dbReference type="Proteomes" id="UP001165541"/>
    </source>
</evidence>
<organism evidence="2 3">
    <name type="scientific">Caldimonas mangrovi</name>
    <dbReference type="NCBI Taxonomy" id="2944811"/>
    <lineage>
        <taxon>Bacteria</taxon>
        <taxon>Pseudomonadati</taxon>
        <taxon>Pseudomonadota</taxon>
        <taxon>Betaproteobacteria</taxon>
        <taxon>Burkholderiales</taxon>
        <taxon>Sphaerotilaceae</taxon>
        <taxon>Caldimonas</taxon>
    </lineage>
</organism>
<proteinExistence type="predicted"/>